<comment type="pathway">
    <text evidence="3">Protein modification; protein ubiquitination.</text>
</comment>
<keyword evidence="6" id="KW-0863">Zinc-finger</keyword>
<dbReference type="PANTHER" id="PTHR11210">
    <property type="entry name" value="RING BOX"/>
    <property type="match status" value="1"/>
</dbReference>
<accession>A0A9Q0FJ83</accession>
<dbReference type="InterPro" id="IPR051031">
    <property type="entry name" value="RING-box_E3_Ubiquitin_Ligase"/>
</dbReference>
<evidence type="ECO:0000256" key="3">
    <source>
        <dbReference type="ARBA" id="ARBA00004906"/>
    </source>
</evidence>
<comment type="caution">
    <text evidence="12">The sequence shown here is derived from an EMBL/GenBank/DDBJ whole genome shotgun (WGS) entry which is preliminary data.</text>
</comment>
<evidence type="ECO:0000256" key="9">
    <source>
        <dbReference type="ARBA" id="ARBA00023242"/>
    </source>
</evidence>
<evidence type="ECO:0000313" key="13">
    <source>
        <dbReference type="Proteomes" id="UP001141552"/>
    </source>
</evidence>
<sequence length="152" mass="16778">MATQESDVPLVPAGEASSSSQKTKPLELKKWSPVTLSYFAREIGDCGICKCPLSGLCIECQLEMATAPKEKCPVELGIECQHEMATAPKEKYPVELGAGCQQEMATAPGEKCPVVLGVCDHPFHDHCMAIWLKKRDVCPWDNVQWKVLEIFK</sequence>
<dbReference type="EMBL" id="JAKUCV010005131">
    <property type="protein sequence ID" value="KAJ4832451.1"/>
    <property type="molecule type" value="Genomic_DNA"/>
</dbReference>
<dbReference type="Gene3D" id="3.30.40.10">
    <property type="entry name" value="Zinc/RING finger domain, C3HC4 (zinc finger)"/>
    <property type="match status" value="2"/>
</dbReference>
<dbReference type="InterPro" id="IPR024766">
    <property type="entry name" value="Znf_RING_H2"/>
</dbReference>
<protein>
    <recommendedName>
        <fullName evidence="11">Zinc finger RING-H2-type domain-containing protein</fullName>
    </recommendedName>
</protein>
<dbReference type="SUPFAM" id="SSF57850">
    <property type="entry name" value="RING/U-box"/>
    <property type="match status" value="2"/>
</dbReference>
<keyword evidence="13" id="KW-1185">Reference proteome</keyword>
<evidence type="ECO:0000256" key="10">
    <source>
        <dbReference type="SAM" id="MobiDB-lite"/>
    </source>
</evidence>
<dbReference type="OrthoDB" id="8962942at2759"/>
<dbReference type="GO" id="GO:0008270">
    <property type="term" value="F:zinc ion binding"/>
    <property type="evidence" value="ECO:0007669"/>
    <property type="project" value="UniProtKB-KW"/>
</dbReference>
<evidence type="ECO:0000259" key="11">
    <source>
        <dbReference type="Pfam" id="PF12678"/>
    </source>
</evidence>
<gene>
    <name evidence="12" type="ORF">Tsubulata_048288</name>
</gene>
<dbReference type="GO" id="GO:0005737">
    <property type="term" value="C:cytoplasm"/>
    <property type="evidence" value="ECO:0007669"/>
    <property type="project" value="UniProtKB-SubCell"/>
</dbReference>
<dbReference type="InterPro" id="IPR013083">
    <property type="entry name" value="Znf_RING/FYVE/PHD"/>
</dbReference>
<evidence type="ECO:0000256" key="5">
    <source>
        <dbReference type="ARBA" id="ARBA00022723"/>
    </source>
</evidence>
<feature type="region of interest" description="Disordered" evidence="10">
    <location>
        <begin position="1"/>
        <end position="24"/>
    </location>
</feature>
<keyword evidence="8" id="KW-0862">Zinc</keyword>
<proteinExistence type="predicted"/>
<keyword evidence="9" id="KW-0539">Nucleus</keyword>
<reference evidence="12" key="1">
    <citation type="submission" date="2022-02" db="EMBL/GenBank/DDBJ databases">
        <authorList>
            <person name="Henning P.M."/>
            <person name="McCubbin A.G."/>
            <person name="Shore J.S."/>
        </authorList>
    </citation>
    <scope>NUCLEOTIDE SEQUENCE</scope>
    <source>
        <strain evidence="12">F60SS</strain>
        <tissue evidence="12">Leaves</tissue>
    </source>
</reference>
<feature type="domain" description="Zinc finger RING-H2-type" evidence="11">
    <location>
        <begin position="106"/>
        <end position="142"/>
    </location>
</feature>
<dbReference type="Proteomes" id="UP001141552">
    <property type="component" value="Unassembled WGS sequence"/>
</dbReference>
<dbReference type="GO" id="GO:0005634">
    <property type="term" value="C:nucleus"/>
    <property type="evidence" value="ECO:0007669"/>
    <property type="project" value="UniProtKB-SubCell"/>
</dbReference>
<evidence type="ECO:0000256" key="7">
    <source>
        <dbReference type="ARBA" id="ARBA00022786"/>
    </source>
</evidence>
<keyword evidence="5" id="KW-0479">Metal-binding</keyword>
<evidence type="ECO:0000256" key="8">
    <source>
        <dbReference type="ARBA" id="ARBA00022833"/>
    </source>
</evidence>
<dbReference type="AlphaFoldDB" id="A0A9Q0FJ83"/>
<name>A0A9Q0FJ83_9ROSI</name>
<evidence type="ECO:0000313" key="12">
    <source>
        <dbReference type="EMBL" id="KAJ4832451.1"/>
    </source>
</evidence>
<evidence type="ECO:0000256" key="2">
    <source>
        <dbReference type="ARBA" id="ARBA00004496"/>
    </source>
</evidence>
<evidence type="ECO:0000256" key="1">
    <source>
        <dbReference type="ARBA" id="ARBA00004123"/>
    </source>
</evidence>
<evidence type="ECO:0000256" key="4">
    <source>
        <dbReference type="ARBA" id="ARBA00022490"/>
    </source>
</evidence>
<reference evidence="12" key="2">
    <citation type="journal article" date="2023" name="Plants (Basel)">
        <title>Annotation of the Turnera subulata (Passifloraceae) Draft Genome Reveals the S-Locus Evolved after the Divergence of Turneroideae from Passifloroideae in a Stepwise Manner.</title>
        <authorList>
            <person name="Henning P.M."/>
            <person name="Roalson E.H."/>
            <person name="Mir W."/>
            <person name="McCubbin A.G."/>
            <person name="Shore J.S."/>
        </authorList>
    </citation>
    <scope>NUCLEOTIDE SEQUENCE</scope>
    <source>
        <strain evidence="12">F60SS</strain>
    </source>
</reference>
<dbReference type="Pfam" id="PF12678">
    <property type="entry name" value="zf-rbx1"/>
    <property type="match status" value="1"/>
</dbReference>
<organism evidence="12 13">
    <name type="scientific">Turnera subulata</name>
    <dbReference type="NCBI Taxonomy" id="218843"/>
    <lineage>
        <taxon>Eukaryota</taxon>
        <taxon>Viridiplantae</taxon>
        <taxon>Streptophyta</taxon>
        <taxon>Embryophyta</taxon>
        <taxon>Tracheophyta</taxon>
        <taxon>Spermatophyta</taxon>
        <taxon>Magnoliopsida</taxon>
        <taxon>eudicotyledons</taxon>
        <taxon>Gunneridae</taxon>
        <taxon>Pentapetalae</taxon>
        <taxon>rosids</taxon>
        <taxon>fabids</taxon>
        <taxon>Malpighiales</taxon>
        <taxon>Passifloraceae</taxon>
        <taxon>Turnera</taxon>
    </lineage>
</organism>
<keyword evidence="7" id="KW-0833">Ubl conjugation pathway</keyword>
<evidence type="ECO:0000256" key="6">
    <source>
        <dbReference type="ARBA" id="ARBA00022771"/>
    </source>
</evidence>
<keyword evidence="4" id="KW-0963">Cytoplasm</keyword>
<comment type="subcellular location">
    <subcellularLocation>
        <location evidence="2">Cytoplasm</location>
    </subcellularLocation>
    <subcellularLocation>
        <location evidence="1">Nucleus</location>
    </subcellularLocation>
</comment>